<dbReference type="InterPro" id="IPR046960">
    <property type="entry name" value="PPR_At4g14850-like_plant"/>
</dbReference>
<dbReference type="AlphaFoldDB" id="A0A6A3ABN1"/>
<evidence type="ECO:0000313" key="1">
    <source>
        <dbReference type="EMBL" id="KAE8701386.1"/>
    </source>
</evidence>
<evidence type="ECO:0000313" key="2">
    <source>
        <dbReference type="Proteomes" id="UP000436088"/>
    </source>
</evidence>
<organism evidence="1 2">
    <name type="scientific">Hibiscus syriacus</name>
    <name type="common">Rose of Sharon</name>
    <dbReference type="NCBI Taxonomy" id="106335"/>
    <lineage>
        <taxon>Eukaryota</taxon>
        <taxon>Viridiplantae</taxon>
        <taxon>Streptophyta</taxon>
        <taxon>Embryophyta</taxon>
        <taxon>Tracheophyta</taxon>
        <taxon>Spermatophyta</taxon>
        <taxon>Magnoliopsida</taxon>
        <taxon>eudicotyledons</taxon>
        <taxon>Gunneridae</taxon>
        <taxon>Pentapetalae</taxon>
        <taxon>rosids</taxon>
        <taxon>malvids</taxon>
        <taxon>Malvales</taxon>
        <taxon>Malvaceae</taxon>
        <taxon>Malvoideae</taxon>
        <taxon>Hibiscus</taxon>
    </lineage>
</organism>
<comment type="caution">
    <text evidence="1">The sequence shown here is derived from an EMBL/GenBank/DDBJ whole genome shotgun (WGS) entry which is preliminary data.</text>
</comment>
<dbReference type="PANTHER" id="PTHR47926:SF405">
    <property type="entry name" value="DYW DOMAIN-CONTAINING PROTEIN"/>
    <property type="match status" value="1"/>
</dbReference>
<proteinExistence type="predicted"/>
<accession>A0A6A3ABN1</accession>
<dbReference type="GO" id="GO:0003723">
    <property type="term" value="F:RNA binding"/>
    <property type="evidence" value="ECO:0007669"/>
    <property type="project" value="InterPro"/>
</dbReference>
<name>A0A6A3ABN1_HIBSY</name>
<dbReference type="Gene3D" id="1.25.40.10">
    <property type="entry name" value="Tetratricopeptide repeat domain"/>
    <property type="match status" value="1"/>
</dbReference>
<reference evidence="1" key="1">
    <citation type="submission" date="2019-09" db="EMBL/GenBank/DDBJ databases">
        <title>Draft genome information of white flower Hibiscus syriacus.</title>
        <authorList>
            <person name="Kim Y.-M."/>
        </authorList>
    </citation>
    <scope>NUCLEOTIDE SEQUENCE [LARGE SCALE GENOMIC DNA]</scope>
    <source>
        <strain evidence="1">YM2019G1</strain>
    </source>
</reference>
<evidence type="ECO:0008006" key="3">
    <source>
        <dbReference type="Google" id="ProtNLM"/>
    </source>
</evidence>
<keyword evidence="2" id="KW-1185">Reference proteome</keyword>
<gene>
    <name evidence="1" type="ORF">F3Y22_tig00110548pilonHSYRG00893</name>
</gene>
<dbReference type="GO" id="GO:0009451">
    <property type="term" value="P:RNA modification"/>
    <property type="evidence" value="ECO:0007669"/>
    <property type="project" value="InterPro"/>
</dbReference>
<dbReference type="EMBL" id="VEPZ02001024">
    <property type="protein sequence ID" value="KAE8701386.1"/>
    <property type="molecule type" value="Genomic_DNA"/>
</dbReference>
<sequence>MKMAGIEGDGVVMLGLVLPSVNLGDSKLGLAIQGYMIRKCLSMDVVVETSILVICILRMEEDAKTLCPLWVLLWHVHNVAMEYMWHGKKALSLFCQMTNMSLKPNHATFAALLSALSHSGPVNEGRYWFNHGKPSIRKMPAKCCKETHERLRKEECTWSRDFHGQMKGLPVAFGLSNSTSSNLTAGHEKL</sequence>
<dbReference type="PANTHER" id="PTHR47926">
    <property type="entry name" value="PENTATRICOPEPTIDE REPEAT-CONTAINING PROTEIN"/>
    <property type="match status" value="1"/>
</dbReference>
<dbReference type="InterPro" id="IPR011990">
    <property type="entry name" value="TPR-like_helical_dom_sf"/>
</dbReference>
<protein>
    <recommendedName>
        <fullName evidence="3">Pentatricopeptide repeat-containing protein</fullName>
    </recommendedName>
</protein>
<dbReference type="Proteomes" id="UP000436088">
    <property type="component" value="Unassembled WGS sequence"/>
</dbReference>